<protein>
    <recommendedName>
        <fullName evidence="7">Amino acid permease/ SLC12A domain-containing protein</fullName>
    </recommendedName>
</protein>
<dbReference type="Proteomes" id="UP000509704">
    <property type="component" value="Chromosome 1"/>
</dbReference>
<keyword evidence="4 6" id="KW-0472">Membrane</keyword>
<feature type="transmembrane region" description="Helical" evidence="6">
    <location>
        <begin position="744"/>
        <end position="765"/>
    </location>
</feature>
<dbReference type="GO" id="GO:0015171">
    <property type="term" value="F:amino acid transmembrane transporter activity"/>
    <property type="evidence" value="ECO:0007669"/>
    <property type="project" value="TreeGrafter"/>
</dbReference>
<reference evidence="8 9" key="1">
    <citation type="submission" date="2020-07" db="EMBL/GenBank/DDBJ databases">
        <title>The yeast mating-type switching endonuclease HO is a domesticated member of an unorthodox homing genetic element family.</title>
        <authorList>
            <person name="Coughlan A.Y."/>
            <person name="Lombardi L."/>
            <person name="Braun-Galleani S."/>
            <person name="Martos A.R."/>
            <person name="Galeote V."/>
            <person name="Bigey F."/>
            <person name="Dequin S."/>
            <person name="Byrne K.P."/>
            <person name="Wolfe K.H."/>
        </authorList>
    </citation>
    <scope>NUCLEOTIDE SEQUENCE [LARGE SCALE GENOMIC DNA]</scope>
    <source>
        <strain evidence="8 9">NRRL Y-6702</strain>
    </source>
</reference>
<dbReference type="GeneID" id="59234525"/>
<evidence type="ECO:0000256" key="1">
    <source>
        <dbReference type="ARBA" id="ARBA00004141"/>
    </source>
</evidence>
<proteinExistence type="predicted"/>
<comment type="subcellular location">
    <subcellularLocation>
        <location evidence="1">Membrane</location>
        <topology evidence="1">Multi-pass membrane protein</topology>
    </subcellularLocation>
</comment>
<feature type="compositionally biased region" description="Polar residues" evidence="5">
    <location>
        <begin position="13"/>
        <end position="24"/>
    </location>
</feature>
<feature type="transmembrane region" description="Helical" evidence="6">
    <location>
        <begin position="668"/>
        <end position="687"/>
    </location>
</feature>
<dbReference type="EMBL" id="CP058604">
    <property type="protein sequence ID" value="QLG70888.1"/>
    <property type="molecule type" value="Genomic_DNA"/>
</dbReference>
<evidence type="ECO:0000256" key="6">
    <source>
        <dbReference type="SAM" id="Phobius"/>
    </source>
</evidence>
<feature type="transmembrane region" description="Helical" evidence="6">
    <location>
        <begin position="493"/>
        <end position="514"/>
    </location>
</feature>
<accession>A0A7H9AWU4</accession>
<gene>
    <name evidence="8" type="ORF">HG535_0A08340</name>
</gene>
<evidence type="ECO:0000256" key="2">
    <source>
        <dbReference type="ARBA" id="ARBA00022692"/>
    </source>
</evidence>
<dbReference type="PANTHER" id="PTHR43341:SF46">
    <property type="entry name" value="SPS-SENSOR COMPONENT SSY1"/>
    <property type="match status" value="1"/>
</dbReference>
<organism evidence="8 9">
    <name type="scientific">Zygotorulaspora mrakii</name>
    <name type="common">Zygosaccharomyces mrakii</name>
    <dbReference type="NCBI Taxonomy" id="42260"/>
    <lineage>
        <taxon>Eukaryota</taxon>
        <taxon>Fungi</taxon>
        <taxon>Dikarya</taxon>
        <taxon>Ascomycota</taxon>
        <taxon>Saccharomycotina</taxon>
        <taxon>Saccharomycetes</taxon>
        <taxon>Saccharomycetales</taxon>
        <taxon>Saccharomycetaceae</taxon>
        <taxon>Zygotorulaspora</taxon>
    </lineage>
</organism>
<feature type="compositionally biased region" description="Basic and acidic residues" evidence="5">
    <location>
        <begin position="25"/>
        <end position="39"/>
    </location>
</feature>
<dbReference type="InterPro" id="IPR004841">
    <property type="entry name" value="AA-permease/SLC12A_dom"/>
</dbReference>
<evidence type="ECO:0000313" key="9">
    <source>
        <dbReference type="Proteomes" id="UP000509704"/>
    </source>
</evidence>
<dbReference type="GO" id="GO:0016020">
    <property type="term" value="C:membrane"/>
    <property type="evidence" value="ECO:0007669"/>
    <property type="project" value="UniProtKB-SubCell"/>
</dbReference>
<dbReference type="RefSeq" id="XP_037142616.1">
    <property type="nucleotide sequence ID" value="XM_037286721.1"/>
</dbReference>
<feature type="transmembrane region" description="Helical" evidence="6">
    <location>
        <begin position="707"/>
        <end position="724"/>
    </location>
</feature>
<evidence type="ECO:0000256" key="5">
    <source>
        <dbReference type="SAM" id="MobiDB-lite"/>
    </source>
</evidence>
<name>A0A7H9AWU4_ZYGMR</name>
<sequence length="845" mass="94937">MGPLSPLQELFPESNNIEISGFQNESEHDSDDTRGHQDDAESSADSVLTGILKAIMEEQQWHDVKDYQVASLSDRFYISDLYARRKECIMDKMTKDLSKQKTYTNDSNEFKKYNERVRKEYELREKIEYLLRQQQHGDVKVLSESSIYEQYFAGRDLKTLKGASCHGPKTRITSVLKHLHLRKDAGTEQRLISDETSSKASTHTYVIDNASYGQMAIDEGSFPINKFETELLSALEEKTDSYSNEEEEKPSFIAKLWKIVKDPHNDEYHVQRKLRVRHMQMIGVGACLSVGIFLTSGKAFSSAGPFGTLLGFALTGSVVLATLLSFTELSTLIPVSSGFSGLASRFVEDAFGFALGWTYWFSCMIALPAQVLSSTFYLSYYPNLNMSKGRTAGFVILFLMFDILVNLVDVRVLGEVVYVVGILKIFITLGIIIAMLILNAGHGGSSHDQVGFRYWDSSKTSGNLTYGMFRPTFDLSDTGNGSTHGISGSGGRFLAVMSVVLISTFAYSGAEMPFLASGEAINPRKTIPSAIKRTFCIVLILYIFVLLSVGINFYSGDPRLLAYYSGSTKERSLSVANGVGTNWQMNNHCQAGMYSNLQNNNYSYSSPWVLALQNFGLCTFASFFNGILIFFTTAAGISSLFSSSRTLYSMAVQRKAPSIFQKCSKNGIPYVSVLFSGLFGGLAYLAVDKTARENFDVLSNISSASTSIIWMGLNLSFLRFFYALKKRKDIISRDDKSYPYRSPLQPYLAVYGLVGCSLFIIFMGYTNFIHTYWSTKSFFSAYGGLMLFTICYIGYKVFGTSKIQRLDQLNMDSGRREMDRMFWNESRQYSGPYRERLKKLVNWLY</sequence>
<evidence type="ECO:0000256" key="3">
    <source>
        <dbReference type="ARBA" id="ARBA00022989"/>
    </source>
</evidence>
<feature type="domain" description="Amino acid permease/ SLC12A" evidence="7">
    <location>
        <begin position="278"/>
        <end position="805"/>
    </location>
</feature>
<evidence type="ECO:0000313" key="8">
    <source>
        <dbReference type="EMBL" id="QLG70888.1"/>
    </source>
</evidence>
<dbReference type="PANTHER" id="PTHR43341">
    <property type="entry name" value="AMINO ACID PERMEASE"/>
    <property type="match status" value="1"/>
</dbReference>
<evidence type="ECO:0000259" key="7">
    <source>
        <dbReference type="Pfam" id="PF00324"/>
    </source>
</evidence>
<dbReference type="InterPro" id="IPR050524">
    <property type="entry name" value="APC_YAT"/>
</dbReference>
<feature type="transmembrane region" description="Helical" evidence="6">
    <location>
        <begin position="535"/>
        <end position="554"/>
    </location>
</feature>
<feature type="transmembrane region" description="Helical" evidence="6">
    <location>
        <begin position="350"/>
        <end position="371"/>
    </location>
</feature>
<feature type="transmembrane region" description="Helical" evidence="6">
    <location>
        <begin position="391"/>
        <end position="409"/>
    </location>
</feature>
<feature type="transmembrane region" description="Helical" evidence="6">
    <location>
        <begin position="777"/>
        <end position="795"/>
    </location>
</feature>
<dbReference type="KEGG" id="zmk:HG535_0A08340"/>
<dbReference type="AlphaFoldDB" id="A0A7H9AWU4"/>
<feature type="transmembrane region" description="Helical" evidence="6">
    <location>
        <begin position="623"/>
        <end position="648"/>
    </location>
</feature>
<feature type="region of interest" description="Disordered" evidence="5">
    <location>
        <begin position="1"/>
        <end position="43"/>
    </location>
</feature>
<keyword evidence="3 6" id="KW-1133">Transmembrane helix</keyword>
<keyword evidence="2 6" id="KW-0812">Transmembrane</keyword>
<keyword evidence="9" id="KW-1185">Reference proteome</keyword>
<evidence type="ECO:0000256" key="4">
    <source>
        <dbReference type="ARBA" id="ARBA00023136"/>
    </source>
</evidence>
<dbReference type="Pfam" id="PF00324">
    <property type="entry name" value="AA_permease"/>
    <property type="match status" value="1"/>
</dbReference>
<feature type="transmembrane region" description="Helical" evidence="6">
    <location>
        <begin position="306"/>
        <end position="329"/>
    </location>
</feature>
<dbReference type="Gene3D" id="1.20.1740.10">
    <property type="entry name" value="Amino acid/polyamine transporter I"/>
    <property type="match status" value="1"/>
</dbReference>
<feature type="transmembrane region" description="Helical" evidence="6">
    <location>
        <begin position="416"/>
        <end position="438"/>
    </location>
</feature>
<dbReference type="OrthoDB" id="3900342at2759"/>